<name>A0ACC0PVK9_RHOML</name>
<reference evidence="1" key="1">
    <citation type="submission" date="2022-02" db="EMBL/GenBank/DDBJ databases">
        <title>Plant Genome Project.</title>
        <authorList>
            <person name="Zhang R.-G."/>
        </authorList>
    </citation>
    <scope>NUCLEOTIDE SEQUENCE</scope>
    <source>
        <strain evidence="1">AT1</strain>
    </source>
</reference>
<gene>
    <name evidence="1" type="ORF">RHMOL_Rhmol02G0285800</name>
</gene>
<protein>
    <submittedName>
        <fullName evidence="1">Uncharacterized protein</fullName>
    </submittedName>
</protein>
<keyword evidence="2" id="KW-1185">Reference proteome</keyword>
<evidence type="ECO:0000313" key="1">
    <source>
        <dbReference type="EMBL" id="KAI8569530.1"/>
    </source>
</evidence>
<comment type="caution">
    <text evidence="1">The sequence shown here is derived from an EMBL/GenBank/DDBJ whole genome shotgun (WGS) entry which is preliminary data.</text>
</comment>
<dbReference type="Proteomes" id="UP001062846">
    <property type="component" value="Chromosome 2"/>
</dbReference>
<proteinExistence type="predicted"/>
<dbReference type="EMBL" id="CM046389">
    <property type="protein sequence ID" value="KAI8569530.1"/>
    <property type="molecule type" value="Genomic_DNA"/>
</dbReference>
<accession>A0ACC0PVK9</accession>
<evidence type="ECO:0000313" key="2">
    <source>
        <dbReference type="Proteomes" id="UP001062846"/>
    </source>
</evidence>
<organism evidence="1 2">
    <name type="scientific">Rhododendron molle</name>
    <name type="common">Chinese azalea</name>
    <name type="synonym">Azalea mollis</name>
    <dbReference type="NCBI Taxonomy" id="49168"/>
    <lineage>
        <taxon>Eukaryota</taxon>
        <taxon>Viridiplantae</taxon>
        <taxon>Streptophyta</taxon>
        <taxon>Embryophyta</taxon>
        <taxon>Tracheophyta</taxon>
        <taxon>Spermatophyta</taxon>
        <taxon>Magnoliopsida</taxon>
        <taxon>eudicotyledons</taxon>
        <taxon>Gunneridae</taxon>
        <taxon>Pentapetalae</taxon>
        <taxon>asterids</taxon>
        <taxon>Ericales</taxon>
        <taxon>Ericaceae</taxon>
        <taxon>Ericoideae</taxon>
        <taxon>Rhodoreae</taxon>
        <taxon>Rhododendron</taxon>
    </lineage>
</organism>
<sequence>MHIGVASCDVDQIELLIWGSGVRAVLTGYKVLQRSLSGIETGFGKHRETIEADCFVDVFLKAFRPILFCSL</sequence>